<evidence type="ECO:0000256" key="7">
    <source>
        <dbReference type="ARBA" id="ARBA00023027"/>
    </source>
</evidence>
<dbReference type="InterPro" id="IPR014729">
    <property type="entry name" value="Rossmann-like_a/b/a_fold"/>
</dbReference>
<dbReference type="Proteomes" id="UP000245383">
    <property type="component" value="Unassembled WGS sequence"/>
</dbReference>
<dbReference type="CDD" id="cd00553">
    <property type="entry name" value="NAD_synthase"/>
    <property type="match status" value="1"/>
</dbReference>
<accession>A0A2T9YXH4</accession>
<evidence type="ECO:0000313" key="10">
    <source>
        <dbReference type="EMBL" id="PVU97027.1"/>
    </source>
</evidence>
<dbReference type="PANTHER" id="PTHR23090:SF9">
    <property type="entry name" value="GLUTAMINE-DEPENDENT NAD(+) SYNTHETASE"/>
    <property type="match status" value="1"/>
</dbReference>
<dbReference type="FunFam" id="3.40.50.620:FF:000036">
    <property type="entry name" value="Glutamine-dependent NAD(+) synthetase"/>
    <property type="match status" value="1"/>
</dbReference>
<keyword evidence="4" id="KW-0436">Ligase</keyword>
<evidence type="ECO:0000256" key="8">
    <source>
        <dbReference type="ARBA" id="ARBA00030681"/>
    </source>
</evidence>
<evidence type="ECO:0000256" key="1">
    <source>
        <dbReference type="ARBA" id="ARBA00005188"/>
    </source>
</evidence>
<evidence type="ECO:0000256" key="5">
    <source>
        <dbReference type="ARBA" id="ARBA00022741"/>
    </source>
</evidence>
<dbReference type="SUPFAM" id="SSF52402">
    <property type="entry name" value="Adenine nucleotide alpha hydrolases-like"/>
    <property type="match status" value="1"/>
</dbReference>
<comment type="similarity">
    <text evidence="2">In the C-terminal section; belongs to the NAD synthetase family.</text>
</comment>
<dbReference type="PANTHER" id="PTHR23090">
    <property type="entry name" value="NH 3 /GLUTAMINE-DEPENDENT NAD + SYNTHETASE"/>
    <property type="match status" value="1"/>
</dbReference>
<reference evidence="10 11" key="1">
    <citation type="journal article" date="2018" name="MBio">
        <title>Comparative Genomics Reveals the Core Gene Toolbox for the Fungus-Insect Symbiosis.</title>
        <authorList>
            <person name="Wang Y."/>
            <person name="Stata M."/>
            <person name="Wang W."/>
            <person name="Stajich J.E."/>
            <person name="White M.M."/>
            <person name="Moncalvo J.M."/>
        </authorList>
    </citation>
    <scope>NUCLEOTIDE SEQUENCE [LARGE SCALE GENOMIC DNA]</scope>
    <source>
        <strain evidence="10 11">SWE-8-4</strain>
    </source>
</reference>
<dbReference type="SUPFAM" id="SSF57850">
    <property type="entry name" value="RING/U-box"/>
    <property type="match status" value="1"/>
</dbReference>
<comment type="pathway">
    <text evidence="1">Cofactor biosynthesis; NAD(+) biosynthesis; NAD(+) from deamido-NAD(+) (L-Gln route): step 1/1.</text>
</comment>
<protein>
    <recommendedName>
        <fullName evidence="3">NAD(+) synthase (glutamine-hydrolyzing)</fullName>
        <ecNumber evidence="3">6.3.5.1</ecNumber>
    </recommendedName>
    <alternativeName>
        <fullName evidence="8">NAD(+) synthase [glutamine-hydrolyzing]</fullName>
    </alternativeName>
</protein>
<dbReference type="UniPathway" id="UPA00253"/>
<dbReference type="GO" id="GO:0003952">
    <property type="term" value="F:NAD+ synthase (glutamine-hydrolyzing) activity"/>
    <property type="evidence" value="ECO:0007669"/>
    <property type="project" value="UniProtKB-EC"/>
</dbReference>
<dbReference type="STRING" id="133385.A0A2T9YXH4"/>
<dbReference type="EMBL" id="MBFR01000020">
    <property type="protein sequence ID" value="PVU97027.1"/>
    <property type="molecule type" value="Genomic_DNA"/>
</dbReference>
<comment type="caution">
    <text evidence="10">The sequence shown here is derived from an EMBL/GenBank/DDBJ whole genome shotgun (WGS) entry which is preliminary data.</text>
</comment>
<dbReference type="EC" id="6.3.5.1" evidence="3"/>
<evidence type="ECO:0000256" key="4">
    <source>
        <dbReference type="ARBA" id="ARBA00022598"/>
    </source>
</evidence>
<dbReference type="GO" id="GO:0004359">
    <property type="term" value="F:glutaminase activity"/>
    <property type="evidence" value="ECO:0007669"/>
    <property type="project" value="InterPro"/>
</dbReference>
<feature type="domain" description="CN hydrolase" evidence="9">
    <location>
        <begin position="410"/>
        <end position="631"/>
    </location>
</feature>
<evidence type="ECO:0000256" key="3">
    <source>
        <dbReference type="ARBA" id="ARBA00012743"/>
    </source>
</evidence>
<evidence type="ECO:0000259" key="9">
    <source>
        <dbReference type="PROSITE" id="PS50263"/>
    </source>
</evidence>
<keyword evidence="7" id="KW-0520">NAD</keyword>
<dbReference type="PROSITE" id="PS50263">
    <property type="entry name" value="CN_HYDROLASE"/>
    <property type="match status" value="1"/>
</dbReference>
<dbReference type="AlphaFoldDB" id="A0A2T9YXH4"/>
<dbReference type="Gene3D" id="3.40.50.620">
    <property type="entry name" value="HUPs"/>
    <property type="match status" value="1"/>
</dbReference>
<sequence length="1060" mass="120027">MTSIELFNEFPYLVRTNDEAYAGYIEIEANIVEIRSSKTKKHNKTAELITLDTCSAGWNNILTTGFSLKVRFSMKNKTISNEQHEALNKTSIIKEDQSVSKPATQHSKLSSHNAILFLELLNTELYDLGWDNIEYYDPATFECKLRYKDAKQRNFEIVQIVASLGDDPKVKLASMIIKPQCIPLSKLKSGWLCSYFRFQAKMIEKYQPALDILQEINEQCYVLKAYSAFEQTDTKTLESGDQSKDVTQYEVNDQYFRVNVALGDLVSIEFNIDTETPSNPPSTIQLHGPAEKIKNASKRSTDLIENLQIMLGTRIKRYSSCNTTGKRKFAGNDDTLDSSDIKITCGVCFGYEMEGNEFPSELCDNPKCKQPFHHSCLLKWLQSSNTKQNFRMVFGKCPYCQHLATMPQLLTIATCSLNQWSLDFTGNYTRIKDSILQAKAQNAHFRLGSELEIPQVGYSCQDHFFEADTITHSWQVLAKLLSDPDLYGIVIITGMPVMHRNCRYNCAVVLYNGQIVLIRPKMWMASDGNYRELRWFTPYINNYNTTFLILPQIIQSIKGQTTAVFGHALLESSDGTLLGLEICEEFNQNGCDGDRLYFDGSSMVFSNGELLATTPQFSLQEVNLAFATVDLDSVKSYRASIASLSSQSSFANSLPKVSINISIYHDIEPLCVYPTCSIVPQYLTPEQEIAYGPACWLWDYLRRSNQGGFFLALSGGVDSCSVAMITFSMCDIVCAAVRNNNSRVITDLNAILGYDPENTDLPTDPKKLSNLIIHTCYMATENSSSETQLRAQKLAAEINSYHISLDFSAVVASILSVFAIVTNRTPQYTLNGGSNPENLALQNIQARLRMVLAYLFAALILWVRGRSRSLLVLGSSNVDECLRGYFTKYDCSSADLNPIGSISKQDLYQFIKHMQQFYYLDLLEQFLVAVPSAELIPTTNESSVQSDEVEMGMSYKELQVFGSLRKVYNCGPLSMFQQLVILWKSLHHSEIAAKVKRFFFFYSINRHKMTTLTPAYHAEAYSPDDNRFDHRPFLYNSTFKWQFDQIDNLVALQTSKKKKD</sequence>
<dbReference type="CDD" id="cd07570">
    <property type="entry name" value="GAT_Gln-NAD-synth"/>
    <property type="match status" value="1"/>
</dbReference>
<dbReference type="InterPro" id="IPR036526">
    <property type="entry name" value="C-N_Hydrolase_sf"/>
</dbReference>
<dbReference type="OrthoDB" id="2020662at2759"/>
<dbReference type="GO" id="GO:0009435">
    <property type="term" value="P:NAD+ biosynthetic process"/>
    <property type="evidence" value="ECO:0007669"/>
    <property type="project" value="UniProtKB-UniPathway"/>
</dbReference>
<dbReference type="InterPro" id="IPR022310">
    <property type="entry name" value="NAD/GMP_synthase"/>
</dbReference>
<dbReference type="Pfam" id="PF00795">
    <property type="entry name" value="CN_hydrolase"/>
    <property type="match status" value="1"/>
</dbReference>
<dbReference type="InterPro" id="IPR013083">
    <property type="entry name" value="Znf_RING/FYVE/PHD"/>
</dbReference>
<evidence type="ECO:0000256" key="6">
    <source>
        <dbReference type="ARBA" id="ARBA00022840"/>
    </source>
</evidence>
<dbReference type="SMART" id="SM01197">
    <property type="entry name" value="FANCL_C"/>
    <property type="match status" value="1"/>
</dbReference>
<dbReference type="Pfam" id="PF02540">
    <property type="entry name" value="NAD_synthase"/>
    <property type="match status" value="1"/>
</dbReference>
<evidence type="ECO:0000256" key="2">
    <source>
        <dbReference type="ARBA" id="ARBA00007145"/>
    </source>
</evidence>
<keyword evidence="5" id="KW-0547">Nucleotide-binding</keyword>
<dbReference type="InterPro" id="IPR003694">
    <property type="entry name" value="NAD_synthase"/>
</dbReference>
<dbReference type="InterPro" id="IPR026850">
    <property type="entry name" value="FANCL_C"/>
</dbReference>
<dbReference type="Gene3D" id="3.30.40.10">
    <property type="entry name" value="Zinc/RING finger domain, C3HC4 (zinc finger)"/>
    <property type="match status" value="1"/>
</dbReference>
<keyword evidence="6" id="KW-0067">ATP-binding</keyword>
<dbReference type="Gene3D" id="3.60.110.10">
    <property type="entry name" value="Carbon-nitrogen hydrolase"/>
    <property type="match status" value="2"/>
</dbReference>
<gene>
    <name evidence="10" type="ORF">BB561_000841</name>
</gene>
<dbReference type="NCBIfam" id="TIGR00552">
    <property type="entry name" value="nadE"/>
    <property type="match status" value="1"/>
</dbReference>
<dbReference type="Pfam" id="PF11793">
    <property type="entry name" value="FANCL_C"/>
    <property type="match status" value="1"/>
</dbReference>
<dbReference type="SUPFAM" id="SSF56317">
    <property type="entry name" value="Carbon-nitrogen hydrolase"/>
    <property type="match status" value="1"/>
</dbReference>
<proteinExistence type="inferred from homology"/>
<dbReference type="GO" id="GO:0005737">
    <property type="term" value="C:cytoplasm"/>
    <property type="evidence" value="ECO:0007669"/>
    <property type="project" value="InterPro"/>
</dbReference>
<dbReference type="InterPro" id="IPR003010">
    <property type="entry name" value="C-N_Hydrolase"/>
</dbReference>
<dbReference type="GO" id="GO:0005524">
    <property type="term" value="F:ATP binding"/>
    <property type="evidence" value="ECO:0007669"/>
    <property type="project" value="UniProtKB-KW"/>
</dbReference>
<evidence type="ECO:0000313" key="11">
    <source>
        <dbReference type="Proteomes" id="UP000245383"/>
    </source>
</evidence>
<keyword evidence="11" id="KW-1185">Reference proteome</keyword>
<organism evidence="10 11">
    <name type="scientific">Smittium simulii</name>
    <dbReference type="NCBI Taxonomy" id="133385"/>
    <lineage>
        <taxon>Eukaryota</taxon>
        <taxon>Fungi</taxon>
        <taxon>Fungi incertae sedis</taxon>
        <taxon>Zoopagomycota</taxon>
        <taxon>Kickxellomycotina</taxon>
        <taxon>Harpellomycetes</taxon>
        <taxon>Harpellales</taxon>
        <taxon>Legeriomycetaceae</taxon>
        <taxon>Smittium</taxon>
    </lineage>
</organism>
<name>A0A2T9YXH4_9FUNG</name>